<accession>A0AB36S837</accession>
<name>A0AB36S837_9ENTE</name>
<reference evidence="1 2" key="1">
    <citation type="submission" date="2017-09" db="EMBL/GenBank/DDBJ databases">
        <title>FDA dAtabase for Regulatory Grade micrObial Sequences (FDA-ARGOS): Supporting development and validation of Infectious Disease Dx tests.</title>
        <authorList>
            <person name="Minogue T."/>
            <person name="Wolcott M."/>
            <person name="Wasieloski L."/>
            <person name="Aguilar W."/>
            <person name="Moore D."/>
            <person name="Tallon L.J."/>
            <person name="Sadzewicz L."/>
            <person name="Ott S."/>
            <person name="Zhao X."/>
            <person name="Nagaraj S."/>
            <person name="Vavikolanu K."/>
            <person name="Aluvathingal J."/>
            <person name="Nadendla S."/>
            <person name="Sichtig H."/>
        </authorList>
    </citation>
    <scope>NUCLEOTIDE SEQUENCE [LARGE SCALE GENOMIC DNA]</scope>
    <source>
        <strain evidence="1 2">FDAARGOS_396</strain>
    </source>
</reference>
<dbReference type="AlphaFoldDB" id="A0AB36S837"/>
<sequence length="74" mass="8210">MNLELINSSRVGHPGYGAGSGDLIREEYKCPCGKGTVVYEKDDIPGFKDWSTDVYCEECSKKYSINRGTATLKQ</sequence>
<dbReference type="Proteomes" id="UP000220669">
    <property type="component" value="Unassembled WGS sequence"/>
</dbReference>
<gene>
    <name evidence="1" type="ORF">CRM96_08735</name>
</gene>
<dbReference type="RefSeq" id="WP_002342125.1">
    <property type="nucleotide sequence ID" value="NZ_PDEB01000004.1"/>
</dbReference>
<evidence type="ECO:0000313" key="1">
    <source>
        <dbReference type="EMBL" id="PEH45090.1"/>
    </source>
</evidence>
<dbReference type="EMBL" id="PDEB01000004">
    <property type="protein sequence ID" value="PEH45090.1"/>
    <property type="molecule type" value="Genomic_DNA"/>
</dbReference>
<protein>
    <submittedName>
        <fullName evidence="1">Uncharacterized protein</fullName>
    </submittedName>
</protein>
<proteinExistence type="predicted"/>
<comment type="caution">
    <text evidence="1">The sequence shown here is derived from an EMBL/GenBank/DDBJ whole genome shotgun (WGS) entry which is preliminary data.</text>
</comment>
<organism evidence="1 2">
    <name type="scientific">Enterococcus durans</name>
    <dbReference type="NCBI Taxonomy" id="53345"/>
    <lineage>
        <taxon>Bacteria</taxon>
        <taxon>Bacillati</taxon>
        <taxon>Bacillota</taxon>
        <taxon>Bacilli</taxon>
        <taxon>Lactobacillales</taxon>
        <taxon>Enterococcaceae</taxon>
        <taxon>Enterococcus</taxon>
    </lineage>
</organism>
<evidence type="ECO:0000313" key="2">
    <source>
        <dbReference type="Proteomes" id="UP000220669"/>
    </source>
</evidence>